<evidence type="ECO:0000256" key="3">
    <source>
        <dbReference type="ARBA" id="ARBA00022989"/>
    </source>
</evidence>
<evidence type="ECO:0000259" key="6">
    <source>
        <dbReference type="Pfam" id="PF03168"/>
    </source>
</evidence>
<dbReference type="OrthoDB" id="1934762at2759"/>
<evidence type="ECO:0000256" key="4">
    <source>
        <dbReference type="ARBA" id="ARBA00023136"/>
    </source>
</evidence>
<sequence>MFEYKSFYLWLFQVLGLLGLLAFFLWLGLRPKSPTYTIVEFSVPRSISSNATSLVDQGSQDGAVLFNLEIDNPNQDSGIYHEDIFMTFYYGQDTVGQKTVPSFYQGKDETRQIVDRIDGNRQVWKTLLAAIRNATAEMKVGLVTSIRYRTLGHKSKHHQMNLQGLIKIGSDGKILGKKKKVKLTHASKKWKLRATRF</sequence>
<comment type="subcellular location">
    <subcellularLocation>
        <location evidence="1">Membrane</location>
        <topology evidence="1">Single-pass membrane protein</topology>
    </subcellularLocation>
</comment>
<comment type="caution">
    <text evidence="7">The sequence shown here is derived from an EMBL/GenBank/DDBJ whole genome shotgun (WGS) entry which is preliminary data.</text>
</comment>
<proteinExistence type="predicted"/>
<feature type="domain" description="Late embryogenesis abundant protein LEA-2 subgroup" evidence="6">
    <location>
        <begin position="68"/>
        <end position="163"/>
    </location>
</feature>
<dbReference type="PANTHER" id="PTHR31415:SF89">
    <property type="entry name" value="PROTEIN NDR1-LIKE"/>
    <property type="match status" value="1"/>
</dbReference>
<evidence type="ECO:0000313" key="7">
    <source>
        <dbReference type="EMBL" id="RVX08072.1"/>
    </source>
</evidence>
<evidence type="ECO:0000256" key="1">
    <source>
        <dbReference type="ARBA" id="ARBA00004167"/>
    </source>
</evidence>
<accession>A0A438JGJ7</accession>
<dbReference type="Pfam" id="PF03168">
    <property type="entry name" value="LEA_2"/>
    <property type="match status" value="1"/>
</dbReference>
<name>A0A438JGJ7_VITVI</name>
<dbReference type="Proteomes" id="UP000288805">
    <property type="component" value="Unassembled WGS sequence"/>
</dbReference>
<gene>
    <name evidence="7" type="primary">NDR1</name>
    <name evidence="7" type="ORF">CK203_014904</name>
</gene>
<keyword evidence="2 5" id="KW-0812">Transmembrane</keyword>
<evidence type="ECO:0000313" key="8">
    <source>
        <dbReference type="Proteomes" id="UP000288805"/>
    </source>
</evidence>
<dbReference type="GO" id="GO:0016020">
    <property type="term" value="C:membrane"/>
    <property type="evidence" value="ECO:0007669"/>
    <property type="project" value="UniProtKB-SubCell"/>
</dbReference>
<dbReference type="PANTHER" id="PTHR31415">
    <property type="entry name" value="OS05G0367900 PROTEIN"/>
    <property type="match status" value="1"/>
</dbReference>
<evidence type="ECO:0000256" key="5">
    <source>
        <dbReference type="SAM" id="Phobius"/>
    </source>
</evidence>
<dbReference type="EMBL" id="QGNW01000043">
    <property type="protein sequence ID" value="RVX08072.1"/>
    <property type="molecule type" value="Genomic_DNA"/>
</dbReference>
<protein>
    <submittedName>
        <fullName evidence="7">Protein NDR1</fullName>
    </submittedName>
</protein>
<dbReference type="AlphaFoldDB" id="A0A438JGJ7"/>
<reference evidence="7 8" key="1">
    <citation type="journal article" date="2018" name="PLoS Genet.">
        <title>Population sequencing reveals clonal diversity and ancestral inbreeding in the grapevine cultivar Chardonnay.</title>
        <authorList>
            <person name="Roach M.J."/>
            <person name="Johnson D.L."/>
            <person name="Bohlmann J."/>
            <person name="van Vuuren H.J."/>
            <person name="Jones S.J."/>
            <person name="Pretorius I.S."/>
            <person name="Schmidt S.A."/>
            <person name="Borneman A.R."/>
        </authorList>
    </citation>
    <scope>NUCLEOTIDE SEQUENCE [LARGE SCALE GENOMIC DNA]</scope>
    <source>
        <strain evidence="8">cv. Chardonnay</strain>
        <tissue evidence="7">Leaf</tissue>
    </source>
</reference>
<keyword evidence="4 5" id="KW-0472">Membrane</keyword>
<keyword evidence="3 5" id="KW-1133">Transmembrane helix</keyword>
<dbReference type="Gramene" id="Vitis10g00057.t01">
    <property type="protein sequence ID" value="Vitis10g00057.t01.CDS"/>
    <property type="gene ID" value="Vitis10g00057"/>
</dbReference>
<dbReference type="GO" id="GO:0098542">
    <property type="term" value="P:defense response to other organism"/>
    <property type="evidence" value="ECO:0007669"/>
    <property type="project" value="InterPro"/>
</dbReference>
<organism evidence="7 8">
    <name type="scientific">Vitis vinifera</name>
    <name type="common">Grape</name>
    <dbReference type="NCBI Taxonomy" id="29760"/>
    <lineage>
        <taxon>Eukaryota</taxon>
        <taxon>Viridiplantae</taxon>
        <taxon>Streptophyta</taxon>
        <taxon>Embryophyta</taxon>
        <taxon>Tracheophyta</taxon>
        <taxon>Spermatophyta</taxon>
        <taxon>Magnoliopsida</taxon>
        <taxon>eudicotyledons</taxon>
        <taxon>Gunneridae</taxon>
        <taxon>Pentapetalae</taxon>
        <taxon>rosids</taxon>
        <taxon>Vitales</taxon>
        <taxon>Vitaceae</taxon>
        <taxon>Viteae</taxon>
        <taxon>Vitis</taxon>
    </lineage>
</organism>
<dbReference type="InterPro" id="IPR004864">
    <property type="entry name" value="LEA_2"/>
</dbReference>
<dbReference type="InterPro" id="IPR044839">
    <property type="entry name" value="NDR1-like"/>
</dbReference>
<feature type="transmembrane region" description="Helical" evidence="5">
    <location>
        <begin position="7"/>
        <end position="29"/>
    </location>
</feature>
<evidence type="ECO:0000256" key="2">
    <source>
        <dbReference type="ARBA" id="ARBA00022692"/>
    </source>
</evidence>